<reference evidence="2" key="2">
    <citation type="journal article" date="2021" name="PeerJ">
        <title>Extensive microbial diversity within the chicken gut microbiome revealed by metagenomics and culture.</title>
        <authorList>
            <person name="Gilroy R."/>
            <person name="Ravi A."/>
            <person name="Getino M."/>
            <person name="Pursley I."/>
            <person name="Horton D.L."/>
            <person name="Alikhan N.F."/>
            <person name="Baker D."/>
            <person name="Gharbi K."/>
            <person name="Hall N."/>
            <person name="Watson M."/>
            <person name="Adriaenssens E.M."/>
            <person name="Foster-Nyarko E."/>
            <person name="Jarju S."/>
            <person name="Secka A."/>
            <person name="Antonio M."/>
            <person name="Oren A."/>
            <person name="Chaudhuri R.R."/>
            <person name="La Ragione R."/>
            <person name="Hildebrand F."/>
            <person name="Pallen M.J."/>
        </authorList>
    </citation>
    <scope>NUCLEOTIDE SEQUENCE</scope>
    <source>
        <strain evidence="2">11167</strain>
    </source>
</reference>
<organism evidence="2 3">
    <name type="scientific">Candidatus Aphodenecus pullistercoris</name>
    <dbReference type="NCBI Taxonomy" id="2840669"/>
    <lineage>
        <taxon>Bacteria</taxon>
        <taxon>Pseudomonadati</taxon>
        <taxon>Spirochaetota</taxon>
        <taxon>Spirochaetia</taxon>
        <taxon>Spirochaetales</taxon>
        <taxon>Candidatus Aphodenecus</taxon>
    </lineage>
</organism>
<dbReference type="SUPFAM" id="SSF53649">
    <property type="entry name" value="Alkaline phosphatase-like"/>
    <property type="match status" value="1"/>
</dbReference>
<protein>
    <submittedName>
        <fullName evidence="2">Sulfatase-like hydrolase/transferase</fullName>
    </submittedName>
</protein>
<evidence type="ECO:0000259" key="1">
    <source>
        <dbReference type="Pfam" id="PF00884"/>
    </source>
</evidence>
<proteinExistence type="predicted"/>
<dbReference type="PANTHER" id="PTHR46615:SF1">
    <property type="entry name" value="ARYLSULFATASE K"/>
    <property type="match status" value="1"/>
</dbReference>
<feature type="domain" description="Sulfatase N-terminal" evidence="1">
    <location>
        <begin position="2"/>
        <end position="331"/>
    </location>
</feature>
<dbReference type="AlphaFoldDB" id="A0A9D9EBB2"/>
<reference evidence="2" key="1">
    <citation type="submission" date="2020-10" db="EMBL/GenBank/DDBJ databases">
        <authorList>
            <person name="Gilroy R."/>
        </authorList>
    </citation>
    <scope>NUCLEOTIDE SEQUENCE</scope>
    <source>
        <strain evidence="2">11167</strain>
    </source>
</reference>
<accession>A0A9D9EBB2</accession>
<evidence type="ECO:0000313" key="3">
    <source>
        <dbReference type="Proteomes" id="UP000823633"/>
    </source>
</evidence>
<dbReference type="GO" id="GO:0015024">
    <property type="term" value="F:glucuronate-2-sulfatase activity"/>
    <property type="evidence" value="ECO:0007669"/>
    <property type="project" value="TreeGrafter"/>
</dbReference>
<evidence type="ECO:0000313" key="2">
    <source>
        <dbReference type="EMBL" id="MBO8443315.1"/>
    </source>
</evidence>
<dbReference type="InterPro" id="IPR000917">
    <property type="entry name" value="Sulfatase_N"/>
</dbReference>
<dbReference type="Proteomes" id="UP000823633">
    <property type="component" value="Unassembled WGS sequence"/>
</dbReference>
<dbReference type="Gene3D" id="3.40.720.10">
    <property type="entry name" value="Alkaline Phosphatase, subunit A"/>
    <property type="match status" value="1"/>
</dbReference>
<dbReference type="PANTHER" id="PTHR46615">
    <property type="entry name" value="ARYLSULFATASE K"/>
    <property type="match status" value="1"/>
</dbReference>
<keyword evidence="2" id="KW-0378">Hydrolase</keyword>
<dbReference type="InterPro" id="IPR017850">
    <property type="entry name" value="Alkaline_phosphatase_core_sf"/>
</dbReference>
<dbReference type="GO" id="GO:0004065">
    <property type="term" value="F:arylsulfatase activity"/>
    <property type="evidence" value="ECO:0007669"/>
    <property type="project" value="TreeGrafter"/>
</dbReference>
<name>A0A9D9EBB2_9SPIR</name>
<dbReference type="InterPro" id="IPR051849">
    <property type="entry name" value="GAG-degrading_sulfatase"/>
</dbReference>
<sequence>MRNILLFVLDQLSARALSLYGGPFSSPVLTNMAEDGVLVEDVHCAFPLCQPSRASLWSGQLPHRNRVWSNGRKCPVTPLDADRPALGRLFSGNGWEARHFGKKHDAGALQGFTCGDERGRLHVEDTDPRFPFTDDTYADAYTVSDAISYLDGRDDERPLFMVVDLINPHNICAWVGLNRDCVKVPVRDDELVPLPPNFDFDDIASRPLPVQYLCCSHVRQSQVAGWSRRDYSCYLAAYRFYLDRALADVSRVLDAWKAKGLMTDESLVILTSDHGDNLTARGSVTKQVTLYEEPTRVPLIISGPGVKAKGTRLGGLYSLIDLFPTVASLAHLPLPADLDGLDFSRAVDGCDVPSHDIVSSEWYTEWGYTISPGRMIRCGKWKYIRYLEGDGEELYDLEADPYETRNLAKSDSQDLVRLRSVFEAYLARTGDPFLSLKVQVDPRWRSHSIGYHRHTGPAAPEA</sequence>
<dbReference type="Pfam" id="PF00884">
    <property type="entry name" value="Sulfatase"/>
    <property type="match status" value="1"/>
</dbReference>
<dbReference type="EMBL" id="JADIMU010000040">
    <property type="protein sequence ID" value="MBO8443315.1"/>
    <property type="molecule type" value="Genomic_DNA"/>
</dbReference>
<gene>
    <name evidence="2" type="ORF">IAC42_06100</name>
</gene>
<comment type="caution">
    <text evidence="2">The sequence shown here is derived from an EMBL/GenBank/DDBJ whole genome shotgun (WGS) entry which is preliminary data.</text>
</comment>